<gene>
    <name evidence="2" type="ORF">E1B03_12770</name>
</gene>
<dbReference type="Proteomes" id="UP000293850">
    <property type="component" value="Chromosome"/>
</dbReference>
<dbReference type="RefSeq" id="WP_103770017.1">
    <property type="nucleotide sequence ID" value="NZ_CP037864.1"/>
</dbReference>
<keyword evidence="1" id="KW-0472">Membrane</keyword>
<organism evidence="2 3">
    <name type="scientific">Citrobacter arsenatis</name>
    <dbReference type="NCBI Taxonomy" id="2546350"/>
    <lineage>
        <taxon>Bacteria</taxon>
        <taxon>Pseudomonadati</taxon>
        <taxon>Pseudomonadota</taxon>
        <taxon>Gammaproteobacteria</taxon>
        <taxon>Enterobacterales</taxon>
        <taxon>Enterobacteriaceae</taxon>
        <taxon>Citrobacter</taxon>
    </lineage>
</organism>
<sequence length="159" mass="17853">MKKSPLFLYGIGTLLLIIFLAVGYWYSRHNLDFTCSSSTASFYTNKGNVPFLNYTQSVSFTHSGKAFLHISGNIHDAENMYTLNRTIIYSYERIAPNEYSMQVLTSSYAGSDSVPEAMEKKYFMPIMSGVQRIFGIRQLPTGDMVISNNSGPFLVCAVH</sequence>
<keyword evidence="3" id="KW-1185">Reference proteome</keyword>
<keyword evidence="1" id="KW-0812">Transmembrane</keyword>
<dbReference type="AlphaFoldDB" id="A0A4P6WQJ8"/>
<evidence type="ECO:0000313" key="3">
    <source>
        <dbReference type="Proteomes" id="UP000293850"/>
    </source>
</evidence>
<evidence type="ECO:0000256" key="1">
    <source>
        <dbReference type="SAM" id="Phobius"/>
    </source>
</evidence>
<protein>
    <submittedName>
        <fullName evidence="2">Uncharacterized protein</fullName>
    </submittedName>
</protein>
<dbReference type="EMBL" id="CP037864">
    <property type="protein sequence ID" value="QBM23251.1"/>
    <property type="molecule type" value="Genomic_DNA"/>
</dbReference>
<name>A0A4P6WQJ8_9ENTR</name>
<proteinExistence type="predicted"/>
<accession>A0A4P6WQJ8</accession>
<keyword evidence="1" id="KW-1133">Transmembrane helix</keyword>
<reference evidence="2 3" key="1">
    <citation type="submission" date="2019-03" db="EMBL/GenBank/DDBJ databases">
        <title>Complete genome sequence of an arsenate-respiring bacteria, Citrobacter sp. LY-1.</title>
        <authorList>
            <person name="Wang H."/>
            <person name="Liu Y."/>
            <person name="Li Q."/>
            <person name="Huang J."/>
        </authorList>
    </citation>
    <scope>NUCLEOTIDE SEQUENCE [LARGE SCALE GENOMIC DNA]</scope>
    <source>
        <strain evidence="2 3">LY-1</strain>
    </source>
</reference>
<evidence type="ECO:0000313" key="2">
    <source>
        <dbReference type="EMBL" id="QBM23251.1"/>
    </source>
</evidence>
<feature type="transmembrane region" description="Helical" evidence="1">
    <location>
        <begin position="7"/>
        <end position="26"/>
    </location>
</feature>
<dbReference type="KEGG" id="cars:E1B03_12770"/>